<dbReference type="PANTHER" id="PTHR42733">
    <property type="entry name" value="DJ-1 PROTEIN"/>
    <property type="match status" value="1"/>
</dbReference>
<gene>
    <name evidence="3" type="ORF">AOE01nite_26530</name>
</gene>
<dbReference type="InterPro" id="IPR002818">
    <property type="entry name" value="DJ-1/PfpI"/>
</dbReference>
<protein>
    <submittedName>
        <fullName evidence="3">Glutamine amidotransferase</fullName>
    </submittedName>
</protein>
<keyword evidence="4" id="KW-1185">Reference proteome</keyword>
<name>A0A511XNB3_9PROT</name>
<proteinExistence type="inferred from homology"/>
<dbReference type="InterPro" id="IPR006286">
    <property type="entry name" value="C56_PfpI-like"/>
</dbReference>
<dbReference type="PANTHER" id="PTHR42733:SF12">
    <property type="entry name" value="PROTEINASE"/>
    <property type="match status" value="1"/>
</dbReference>
<dbReference type="AlphaFoldDB" id="A0A511XNB3"/>
<evidence type="ECO:0000256" key="1">
    <source>
        <dbReference type="ARBA" id="ARBA00008542"/>
    </source>
</evidence>
<dbReference type="PROSITE" id="PS51276">
    <property type="entry name" value="PEPTIDASE_C56_PFPI"/>
    <property type="match status" value="1"/>
</dbReference>
<dbReference type="InterPro" id="IPR029062">
    <property type="entry name" value="Class_I_gatase-like"/>
</dbReference>
<organism evidence="3 4">
    <name type="scientific">Acetobacter oeni</name>
    <dbReference type="NCBI Taxonomy" id="304077"/>
    <lineage>
        <taxon>Bacteria</taxon>
        <taxon>Pseudomonadati</taxon>
        <taxon>Pseudomonadota</taxon>
        <taxon>Alphaproteobacteria</taxon>
        <taxon>Acetobacterales</taxon>
        <taxon>Acetobacteraceae</taxon>
        <taxon>Acetobacter</taxon>
    </lineage>
</organism>
<dbReference type="Gene3D" id="3.40.50.880">
    <property type="match status" value="1"/>
</dbReference>
<accession>A0A511XNB3</accession>
<dbReference type="NCBIfam" id="TIGR01382">
    <property type="entry name" value="PfpI"/>
    <property type="match status" value="1"/>
</dbReference>
<keyword evidence="3" id="KW-0315">Glutamine amidotransferase</keyword>
<dbReference type="EMBL" id="BJYG01000041">
    <property type="protein sequence ID" value="GEN64429.1"/>
    <property type="molecule type" value="Genomic_DNA"/>
</dbReference>
<dbReference type="Pfam" id="PF01965">
    <property type="entry name" value="DJ-1_PfpI"/>
    <property type="match status" value="1"/>
</dbReference>
<reference evidence="3 4" key="1">
    <citation type="submission" date="2019-07" db="EMBL/GenBank/DDBJ databases">
        <title>Whole genome shotgun sequence of Acetobacter oeni NBRC 105207.</title>
        <authorList>
            <person name="Hosoyama A."/>
            <person name="Uohara A."/>
            <person name="Ohji S."/>
            <person name="Ichikawa N."/>
        </authorList>
    </citation>
    <scope>NUCLEOTIDE SEQUENCE [LARGE SCALE GENOMIC DNA]</scope>
    <source>
        <strain evidence="3 4">NBRC 105207</strain>
    </source>
</reference>
<dbReference type="GO" id="GO:0016740">
    <property type="term" value="F:transferase activity"/>
    <property type="evidence" value="ECO:0007669"/>
    <property type="project" value="UniProtKB-KW"/>
</dbReference>
<feature type="domain" description="DJ-1/PfpI" evidence="2">
    <location>
        <begin position="43"/>
        <end position="211"/>
    </location>
</feature>
<comment type="caution">
    <text evidence="3">The sequence shown here is derived from an EMBL/GenBank/DDBJ whole genome shotgun (WGS) entry which is preliminary data.</text>
</comment>
<dbReference type="CDD" id="cd03134">
    <property type="entry name" value="GATase1_PfpI_like"/>
    <property type="match status" value="1"/>
</dbReference>
<keyword evidence="3" id="KW-0808">Transferase</keyword>
<evidence type="ECO:0000313" key="3">
    <source>
        <dbReference type="EMBL" id="GEN64429.1"/>
    </source>
</evidence>
<dbReference type="PROSITE" id="PS51273">
    <property type="entry name" value="GATASE_TYPE_1"/>
    <property type="match status" value="1"/>
</dbReference>
<sequence length="216" mass="22543">MLLCVNQAACHDVVSGHASVGGLLADHTTTAIPANEGVNVMTRKVAVLATDGTEEIELTSPVAALKKAGAEVVIISLEKGEFQAVKGDIYPSRKLSADIAIKDASAGDYDALLLPGGVASPDKLRINEAAVKFVRDIIDAGKPVAAICHGAQTLIETGALRGKTVTSWPAIRTDLKNAGANWVDEVVVTDGQFVFSRCPDDLEAFNPAAIKHFGIS</sequence>
<comment type="similarity">
    <text evidence="1">Belongs to the peptidase C56 family.</text>
</comment>
<dbReference type="Proteomes" id="UP000321746">
    <property type="component" value="Unassembled WGS sequence"/>
</dbReference>
<evidence type="ECO:0000259" key="2">
    <source>
        <dbReference type="Pfam" id="PF01965"/>
    </source>
</evidence>
<evidence type="ECO:0000313" key="4">
    <source>
        <dbReference type="Proteomes" id="UP000321746"/>
    </source>
</evidence>
<dbReference type="SUPFAM" id="SSF52317">
    <property type="entry name" value="Class I glutamine amidotransferase-like"/>
    <property type="match status" value="1"/>
</dbReference>